<dbReference type="InterPro" id="IPR000859">
    <property type="entry name" value="CUB_dom"/>
</dbReference>
<dbReference type="FunFam" id="2.60.120.290:FF:000058">
    <property type="entry name" value="CUB domaincontaining protein"/>
    <property type="match status" value="1"/>
</dbReference>
<evidence type="ECO:0000313" key="5">
    <source>
        <dbReference type="Proteomes" id="UP000502823"/>
    </source>
</evidence>
<dbReference type="OrthoDB" id="6369184at2759"/>
<feature type="non-terminal residue" evidence="4">
    <location>
        <position position="1"/>
    </location>
</feature>
<dbReference type="EMBL" id="BLKM01000816">
    <property type="protein sequence ID" value="GFG38774.1"/>
    <property type="molecule type" value="Genomic_DNA"/>
</dbReference>
<dbReference type="SMART" id="SM00042">
    <property type="entry name" value="CUB"/>
    <property type="match status" value="2"/>
</dbReference>
<keyword evidence="5" id="KW-1185">Reference proteome</keyword>
<dbReference type="PANTHER" id="PTHR47537">
    <property type="entry name" value="CUBILIN"/>
    <property type="match status" value="1"/>
</dbReference>
<dbReference type="InterPro" id="IPR053207">
    <property type="entry name" value="Non-NMDA_GluR_Accessory"/>
</dbReference>
<protein>
    <recommendedName>
        <fullName evidence="3">CUB domain-containing protein</fullName>
    </recommendedName>
</protein>
<organism evidence="4 5">
    <name type="scientific">Coptotermes formosanus</name>
    <name type="common">Formosan subterranean termite</name>
    <dbReference type="NCBI Taxonomy" id="36987"/>
    <lineage>
        <taxon>Eukaryota</taxon>
        <taxon>Metazoa</taxon>
        <taxon>Ecdysozoa</taxon>
        <taxon>Arthropoda</taxon>
        <taxon>Hexapoda</taxon>
        <taxon>Insecta</taxon>
        <taxon>Pterygota</taxon>
        <taxon>Neoptera</taxon>
        <taxon>Polyneoptera</taxon>
        <taxon>Dictyoptera</taxon>
        <taxon>Blattodea</taxon>
        <taxon>Blattoidea</taxon>
        <taxon>Termitoidae</taxon>
        <taxon>Rhinotermitidae</taxon>
        <taxon>Coptotermes</taxon>
    </lineage>
</organism>
<evidence type="ECO:0000256" key="2">
    <source>
        <dbReference type="PROSITE-ProRule" id="PRU00059"/>
    </source>
</evidence>
<name>A0A6L2Q2U5_COPFO</name>
<evidence type="ECO:0000259" key="3">
    <source>
        <dbReference type="PROSITE" id="PS01180"/>
    </source>
</evidence>
<feature type="domain" description="CUB" evidence="3">
    <location>
        <begin position="14"/>
        <end position="135"/>
    </location>
</feature>
<sequence>RKFAAVHCVSASSCDVVLNSDTAKNGSVSSPLYPSPYAPRSYCRYDFQGRGKERVQIIFSDFNLYHPTDNSKECESIDSLVANVHIDGRMEKIDSFCGSTVPKPLMSNGPRLMLEFRGIYSSRYSRGFKATYSFTENFGVTSGHQRPDYPCAFVFNSNETRNGTFASPNFPGFYPRDTECHYFFHGGRTEKVHLHFNYFDVEGVLPCEAISASDYVEFSNFMADDRKYSRKCGQLKEFDIESDRKFFRVTFRSNDRLDGTGFNATYKFLDEVELYTPKPSQKNLAHKTDCEAAHSLQIVLLCTALLLFMTRR</sequence>
<gene>
    <name evidence="4" type="ORF">Cfor_00210</name>
</gene>
<dbReference type="Gene3D" id="2.60.120.290">
    <property type="entry name" value="Spermadhesin, CUB domain"/>
    <property type="match status" value="2"/>
</dbReference>
<dbReference type="PROSITE" id="PS01180">
    <property type="entry name" value="CUB"/>
    <property type="match status" value="2"/>
</dbReference>
<dbReference type="PANTHER" id="PTHR47537:SF2">
    <property type="entry name" value="CUBILIN"/>
    <property type="match status" value="1"/>
</dbReference>
<proteinExistence type="predicted"/>
<dbReference type="InterPro" id="IPR035914">
    <property type="entry name" value="Sperma_CUB_dom_sf"/>
</dbReference>
<evidence type="ECO:0000256" key="1">
    <source>
        <dbReference type="ARBA" id="ARBA00023157"/>
    </source>
</evidence>
<accession>A0A6L2Q2U5</accession>
<comment type="caution">
    <text evidence="4">The sequence shown here is derived from an EMBL/GenBank/DDBJ whole genome shotgun (WGS) entry which is preliminary data.</text>
</comment>
<reference evidence="5" key="1">
    <citation type="submission" date="2020-01" db="EMBL/GenBank/DDBJ databases">
        <title>Draft genome sequence of the Termite Coptotermes fromosanus.</title>
        <authorList>
            <person name="Itakura S."/>
            <person name="Yosikawa Y."/>
            <person name="Umezawa K."/>
        </authorList>
    </citation>
    <scope>NUCLEOTIDE SEQUENCE [LARGE SCALE GENOMIC DNA]</scope>
</reference>
<dbReference type="GO" id="GO:0005886">
    <property type="term" value="C:plasma membrane"/>
    <property type="evidence" value="ECO:0007669"/>
    <property type="project" value="TreeGrafter"/>
</dbReference>
<keyword evidence="1" id="KW-1015">Disulfide bond</keyword>
<evidence type="ECO:0000313" key="4">
    <source>
        <dbReference type="EMBL" id="GFG38774.1"/>
    </source>
</evidence>
<dbReference type="AlphaFoldDB" id="A0A6L2Q2U5"/>
<dbReference type="Proteomes" id="UP000502823">
    <property type="component" value="Unassembled WGS sequence"/>
</dbReference>
<comment type="caution">
    <text evidence="2">Lacks conserved residue(s) required for the propagation of feature annotation.</text>
</comment>
<dbReference type="SUPFAM" id="SSF49854">
    <property type="entry name" value="Spermadhesin, CUB domain"/>
    <property type="match status" value="2"/>
</dbReference>
<feature type="domain" description="CUB" evidence="3">
    <location>
        <begin position="151"/>
        <end position="269"/>
    </location>
</feature>
<dbReference type="InParanoid" id="A0A6L2Q2U5"/>
<dbReference type="Pfam" id="PF00431">
    <property type="entry name" value="CUB"/>
    <property type="match status" value="2"/>
</dbReference>
<dbReference type="CDD" id="cd00041">
    <property type="entry name" value="CUB"/>
    <property type="match status" value="2"/>
</dbReference>